<dbReference type="FunFam" id="2.60.40.10:FF:000032">
    <property type="entry name" value="palladin isoform X1"/>
    <property type="match status" value="1"/>
</dbReference>
<keyword evidence="14" id="KW-1185">Reference proteome</keyword>
<dbReference type="SUPFAM" id="SSF52799">
    <property type="entry name" value="(Phosphotyrosine protein) phosphatases II"/>
    <property type="match status" value="2"/>
</dbReference>
<keyword evidence="4" id="KW-0904">Protein phosphatase</keyword>
<dbReference type="Gene3D" id="2.60.40.10">
    <property type="entry name" value="Immunoglobulins"/>
    <property type="match status" value="1"/>
</dbReference>
<evidence type="ECO:0000256" key="6">
    <source>
        <dbReference type="ARBA" id="ARBA00023170"/>
    </source>
</evidence>
<keyword evidence="9" id="KW-0472">Membrane</keyword>
<dbReference type="PROSITE" id="PS50056">
    <property type="entry name" value="TYR_PHOSPHATASE_2"/>
    <property type="match status" value="2"/>
</dbReference>
<dbReference type="FunFam" id="3.90.190.10:FF:000102">
    <property type="entry name" value="Receptor-type tyrosine-protein phosphatase"/>
    <property type="match status" value="1"/>
</dbReference>
<comment type="caution">
    <text evidence="13">The sequence shown here is derived from an EMBL/GenBank/DDBJ whole genome shotgun (WGS) entry which is preliminary data.</text>
</comment>
<sequence length="906" mass="102563">MELGLGKSLGQFRSGQTLGWCHRQSATLSLTSICNSTPSLSASVLNMDHSATMRCMQSSLTSLLTRQSYSRSKPTTHTLPLLDGPARVCHRQITVGTGVPGDVTLDGQQVNYDNRRVRLGVTYYFFVRLYSSQDDRTRFNDSAPVTPPVVIPAPPTTEDDPTVPIIAGVLGVLAFILVLVLVILLIFACRGRISDSYKVPHLRRLEDGEKGGIELRRRTRHFTPVLDVGDPNVFTSVGQPTTLVCEVSGTPAPTIKWSHEGKPLDDERFLVLADHSLFIQNTSLEDEGSYLVTAENSTGTTSAQIKVTVIKPTPPEHDESHPPVPVDNFTEYFARMTANEGDDLEEEYQDVEPDFAHTAFAAKLSINRNKNRYINIIPYDHSRVILALQENTPGSDYINASYIDGYRRNNQYIATQGPTTTTLADFWRMVWELDCPTIVMVTKLEEEDKRKCEQYWPSYGSTTYGNVQVTLKEAENLAEYSIRTFSITPLAGQSSAQMPVREVKQFHFLKWPDHGVPNYATALLHFRKRVHLYHPLKRGPMIVHCSAGVGRTGTFATVDYCMERMEGEGSVDIFNFVQQMRYKRNYMVQTAPQYEFIHEAINEAITCGDTSIKAPELKDWLAKLTPDSETGKTVLEDQFKRLETASPHDEEFDCTVAEVNKDKNRVNKHLPANDQRVVLSTENDQCDYICASYIDGYRQRNAFMITQGPMEDTVGDFWRMVWELKSAAIVMLTQLEENGEEMSRKYWSDTVGEAAVFGLFHVELTSEVRDLGDYCTRKIKLSPISNPQETRIVTQFHFTKWTRSSPPESAKPMIDMIDELQRVQRKSGNQPITVHCNDGLGRTGTFCTLYYVLDRVKTEQVVDVFQAVKTLRIQRTGLVDNLEQFKFVHTATMEFLNTFSDYQNFK</sequence>
<feature type="transmembrane region" description="Helical" evidence="9">
    <location>
        <begin position="165"/>
        <end position="188"/>
    </location>
</feature>
<evidence type="ECO:0000256" key="8">
    <source>
        <dbReference type="ARBA" id="ARBA00051722"/>
    </source>
</evidence>
<evidence type="ECO:0000256" key="9">
    <source>
        <dbReference type="SAM" id="Phobius"/>
    </source>
</evidence>
<feature type="domain" description="Ig-like" evidence="12">
    <location>
        <begin position="224"/>
        <end position="308"/>
    </location>
</feature>
<evidence type="ECO:0000256" key="7">
    <source>
        <dbReference type="ARBA" id="ARBA00023319"/>
    </source>
</evidence>
<dbReference type="Pfam" id="PF00102">
    <property type="entry name" value="Y_phosphatase"/>
    <property type="match status" value="2"/>
</dbReference>
<evidence type="ECO:0000259" key="11">
    <source>
        <dbReference type="PROSITE" id="PS50056"/>
    </source>
</evidence>
<keyword evidence="9" id="KW-1133">Transmembrane helix</keyword>
<keyword evidence="9" id="KW-0812">Transmembrane</keyword>
<dbReference type="SMART" id="SM00194">
    <property type="entry name" value="PTPc"/>
    <property type="match status" value="2"/>
</dbReference>
<protein>
    <recommendedName>
        <fullName evidence="2">protein-tyrosine-phosphatase</fullName>
        <ecNumber evidence="2">3.1.3.48</ecNumber>
    </recommendedName>
</protein>
<evidence type="ECO:0000256" key="5">
    <source>
        <dbReference type="ARBA" id="ARBA00023157"/>
    </source>
</evidence>
<dbReference type="FunFam" id="3.90.190.10:FF:000088">
    <property type="entry name" value="Receptor protein-tyrosine phosphatase LAR"/>
    <property type="match status" value="1"/>
</dbReference>
<reference evidence="13" key="1">
    <citation type="submission" date="2023-03" db="EMBL/GenBank/DDBJ databases">
        <authorList>
            <person name="Steffen K."/>
            <person name="Cardenas P."/>
        </authorList>
    </citation>
    <scope>NUCLEOTIDE SEQUENCE</scope>
</reference>
<dbReference type="Gene3D" id="3.90.190.10">
    <property type="entry name" value="Protein tyrosine phosphatase superfamily"/>
    <property type="match status" value="2"/>
</dbReference>
<comment type="similarity">
    <text evidence="1">Belongs to the protein-tyrosine phosphatase family. Receptor class 2A subfamily.</text>
</comment>
<dbReference type="InterPro" id="IPR013098">
    <property type="entry name" value="Ig_I-set"/>
</dbReference>
<keyword evidence="6 13" id="KW-0675">Receptor</keyword>
<evidence type="ECO:0000256" key="1">
    <source>
        <dbReference type="ARBA" id="ARBA00010504"/>
    </source>
</evidence>
<comment type="catalytic activity">
    <reaction evidence="8">
        <text>O-phospho-L-tyrosyl-[protein] + H2O = L-tyrosyl-[protein] + phosphate</text>
        <dbReference type="Rhea" id="RHEA:10684"/>
        <dbReference type="Rhea" id="RHEA-COMP:10136"/>
        <dbReference type="Rhea" id="RHEA-COMP:20101"/>
        <dbReference type="ChEBI" id="CHEBI:15377"/>
        <dbReference type="ChEBI" id="CHEBI:43474"/>
        <dbReference type="ChEBI" id="CHEBI:46858"/>
        <dbReference type="ChEBI" id="CHEBI:61978"/>
        <dbReference type="EC" id="3.1.3.48"/>
    </reaction>
</comment>
<dbReference type="PANTHER" id="PTHR19134:SF555">
    <property type="entry name" value="RECEPTOR-TYPE TYROSINE-PROTEIN PHOSPHATASE DELTA-LIKE ISOFORM X1"/>
    <property type="match status" value="1"/>
</dbReference>
<dbReference type="Pfam" id="PF07679">
    <property type="entry name" value="I-set"/>
    <property type="match status" value="1"/>
</dbReference>
<evidence type="ECO:0000259" key="12">
    <source>
        <dbReference type="PROSITE" id="PS50835"/>
    </source>
</evidence>
<dbReference type="InterPro" id="IPR003598">
    <property type="entry name" value="Ig_sub2"/>
</dbReference>
<feature type="domain" description="Tyrosine-protein phosphatase" evidence="10">
    <location>
        <begin position="344"/>
        <end position="604"/>
    </location>
</feature>
<keyword evidence="7" id="KW-0393">Immunoglobulin domain</keyword>
<proteinExistence type="inferred from homology"/>
<dbReference type="InterPro" id="IPR003599">
    <property type="entry name" value="Ig_sub"/>
</dbReference>
<dbReference type="SMART" id="SM00404">
    <property type="entry name" value="PTPc_motif"/>
    <property type="match status" value="2"/>
</dbReference>
<dbReference type="InterPro" id="IPR036179">
    <property type="entry name" value="Ig-like_dom_sf"/>
</dbReference>
<evidence type="ECO:0000256" key="3">
    <source>
        <dbReference type="ARBA" id="ARBA00022801"/>
    </source>
</evidence>
<dbReference type="PROSITE" id="PS00383">
    <property type="entry name" value="TYR_PHOSPHATASE_1"/>
    <property type="match status" value="2"/>
</dbReference>
<feature type="domain" description="Tyrosine specific protein phosphatases" evidence="11">
    <location>
        <begin position="811"/>
        <end position="886"/>
    </location>
</feature>
<dbReference type="InterPro" id="IPR000387">
    <property type="entry name" value="Tyr_Pase_dom"/>
</dbReference>
<organism evidence="13 14">
    <name type="scientific">Geodia barretti</name>
    <name type="common">Barrett's horny sponge</name>
    <dbReference type="NCBI Taxonomy" id="519541"/>
    <lineage>
        <taxon>Eukaryota</taxon>
        <taxon>Metazoa</taxon>
        <taxon>Porifera</taxon>
        <taxon>Demospongiae</taxon>
        <taxon>Heteroscleromorpha</taxon>
        <taxon>Tetractinellida</taxon>
        <taxon>Astrophorina</taxon>
        <taxon>Geodiidae</taxon>
        <taxon>Geodia</taxon>
    </lineage>
</organism>
<dbReference type="InterPro" id="IPR029021">
    <property type="entry name" value="Prot-tyrosine_phosphatase-like"/>
</dbReference>
<dbReference type="PRINTS" id="PR00700">
    <property type="entry name" value="PRTYPHPHTASE"/>
</dbReference>
<dbReference type="SUPFAM" id="SSF48726">
    <property type="entry name" value="Immunoglobulin"/>
    <property type="match status" value="1"/>
</dbReference>
<dbReference type="GO" id="GO:0004725">
    <property type="term" value="F:protein tyrosine phosphatase activity"/>
    <property type="evidence" value="ECO:0007669"/>
    <property type="project" value="UniProtKB-EC"/>
</dbReference>
<keyword evidence="3" id="KW-0378">Hydrolase</keyword>
<dbReference type="InterPro" id="IPR013783">
    <property type="entry name" value="Ig-like_fold"/>
</dbReference>
<dbReference type="SMART" id="SM00409">
    <property type="entry name" value="IG"/>
    <property type="match status" value="1"/>
</dbReference>
<dbReference type="InterPro" id="IPR016130">
    <property type="entry name" value="Tyr_Pase_AS"/>
</dbReference>
<evidence type="ECO:0000256" key="2">
    <source>
        <dbReference type="ARBA" id="ARBA00013064"/>
    </source>
</evidence>
<dbReference type="InterPro" id="IPR003595">
    <property type="entry name" value="Tyr_Pase_cat"/>
</dbReference>
<dbReference type="InterPro" id="IPR050348">
    <property type="entry name" value="Protein-Tyr_Phosphatase"/>
</dbReference>
<dbReference type="EC" id="3.1.3.48" evidence="2"/>
<dbReference type="SMART" id="SM00408">
    <property type="entry name" value="IGc2"/>
    <property type="match status" value="1"/>
</dbReference>
<feature type="domain" description="Tyrosine specific protein phosphatases" evidence="11">
    <location>
        <begin position="524"/>
        <end position="595"/>
    </location>
</feature>
<keyword evidence="5" id="KW-1015">Disulfide bond</keyword>
<feature type="domain" description="Tyrosine-protein phosphatase" evidence="10">
    <location>
        <begin position="635"/>
        <end position="895"/>
    </location>
</feature>
<accession>A0AA35RL34</accession>
<evidence type="ECO:0000313" key="14">
    <source>
        <dbReference type="Proteomes" id="UP001174909"/>
    </source>
</evidence>
<evidence type="ECO:0000256" key="4">
    <source>
        <dbReference type="ARBA" id="ARBA00022912"/>
    </source>
</evidence>
<dbReference type="PROSITE" id="PS50055">
    <property type="entry name" value="TYR_PHOSPHATASE_PTP"/>
    <property type="match status" value="2"/>
</dbReference>
<dbReference type="InterPro" id="IPR000242">
    <property type="entry name" value="PTP_cat"/>
</dbReference>
<evidence type="ECO:0000313" key="13">
    <source>
        <dbReference type="EMBL" id="CAI8013027.1"/>
    </source>
</evidence>
<dbReference type="PANTHER" id="PTHR19134">
    <property type="entry name" value="RECEPTOR-TYPE TYROSINE-PROTEIN PHOSPHATASE"/>
    <property type="match status" value="1"/>
</dbReference>
<gene>
    <name evidence="13" type="ORF">GBAR_LOCUS8303</name>
</gene>
<evidence type="ECO:0000259" key="10">
    <source>
        <dbReference type="PROSITE" id="PS50055"/>
    </source>
</evidence>
<dbReference type="PROSITE" id="PS50835">
    <property type="entry name" value="IG_LIKE"/>
    <property type="match status" value="1"/>
</dbReference>
<dbReference type="EMBL" id="CASHTH010001230">
    <property type="protein sequence ID" value="CAI8013027.1"/>
    <property type="molecule type" value="Genomic_DNA"/>
</dbReference>
<dbReference type="AlphaFoldDB" id="A0AA35RL34"/>
<dbReference type="CDD" id="cd00047">
    <property type="entry name" value="PTPc"/>
    <property type="match status" value="1"/>
</dbReference>
<dbReference type="Proteomes" id="UP001174909">
    <property type="component" value="Unassembled WGS sequence"/>
</dbReference>
<dbReference type="InterPro" id="IPR007110">
    <property type="entry name" value="Ig-like_dom"/>
</dbReference>
<name>A0AA35RL34_GEOBA</name>